<dbReference type="InterPro" id="IPR035937">
    <property type="entry name" value="FPG_N"/>
</dbReference>
<dbReference type="SUPFAM" id="SSF81624">
    <property type="entry name" value="N-terminal domain of MutM-like DNA repair proteins"/>
    <property type="match status" value="1"/>
</dbReference>
<dbReference type="Gene3D" id="1.10.8.50">
    <property type="match status" value="1"/>
</dbReference>
<accession>A0A6C0BRF0</accession>
<dbReference type="PANTHER" id="PTHR22993">
    <property type="entry name" value="FORMAMIDOPYRIMIDINE-DNA GLYCOSYLASE"/>
    <property type="match status" value="1"/>
</dbReference>
<dbReference type="GO" id="GO:0008270">
    <property type="term" value="F:zinc ion binding"/>
    <property type="evidence" value="ECO:0007669"/>
    <property type="project" value="InterPro"/>
</dbReference>
<organism evidence="11">
    <name type="scientific">viral metagenome</name>
    <dbReference type="NCBI Taxonomy" id="1070528"/>
    <lineage>
        <taxon>unclassified sequences</taxon>
        <taxon>metagenomes</taxon>
        <taxon>organismal metagenomes</taxon>
    </lineage>
</organism>
<keyword evidence="8" id="KW-0511">Multifunctional enzyme</keyword>
<evidence type="ECO:0000256" key="2">
    <source>
        <dbReference type="ARBA" id="ARBA00009409"/>
    </source>
</evidence>
<keyword evidence="6" id="KW-0234">DNA repair</keyword>
<evidence type="ECO:0000256" key="4">
    <source>
        <dbReference type="ARBA" id="ARBA00022801"/>
    </source>
</evidence>
<comment type="catalytic activity">
    <reaction evidence="1">
        <text>Hydrolysis of DNA containing ring-opened 7-methylguanine residues, releasing 2,6-diamino-4-hydroxy-5-(N-methyl)formamidopyrimidine.</text>
        <dbReference type="EC" id="3.2.2.23"/>
    </reaction>
</comment>
<dbReference type="InterPro" id="IPR012319">
    <property type="entry name" value="FPG_cat"/>
</dbReference>
<evidence type="ECO:0000256" key="3">
    <source>
        <dbReference type="ARBA" id="ARBA00022763"/>
    </source>
</evidence>
<evidence type="ECO:0000256" key="7">
    <source>
        <dbReference type="ARBA" id="ARBA00023239"/>
    </source>
</evidence>
<evidence type="ECO:0000256" key="8">
    <source>
        <dbReference type="ARBA" id="ARBA00023268"/>
    </source>
</evidence>
<evidence type="ECO:0000256" key="5">
    <source>
        <dbReference type="ARBA" id="ARBA00023125"/>
    </source>
</evidence>
<feature type="domain" description="Formamidopyrimidine-DNA glycosylase catalytic" evidence="10">
    <location>
        <begin position="2"/>
        <end position="109"/>
    </location>
</feature>
<dbReference type="GO" id="GO:0003906">
    <property type="term" value="F:DNA-(apurinic or apyrimidinic site) endonuclease activity"/>
    <property type="evidence" value="ECO:0007669"/>
    <property type="project" value="InterPro"/>
</dbReference>
<dbReference type="GO" id="GO:0006284">
    <property type="term" value="P:base-excision repair"/>
    <property type="evidence" value="ECO:0007669"/>
    <property type="project" value="InterPro"/>
</dbReference>
<evidence type="ECO:0000313" key="11">
    <source>
        <dbReference type="EMBL" id="QHS93843.1"/>
    </source>
</evidence>
<dbReference type="InterPro" id="IPR015886">
    <property type="entry name" value="H2TH_FPG"/>
</dbReference>
<dbReference type="AlphaFoldDB" id="A0A6C0BRF0"/>
<reference evidence="11" key="1">
    <citation type="journal article" date="2020" name="Nature">
        <title>Giant virus diversity and host interactions through global metagenomics.</title>
        <authorList>
            <person name="Schulz F."/>
            <person name="Roux S."/>
            <person name="Paez-Espino D."/>
            <person name="Jungbluth S."/>
            <person name="Walsh D.A."/>
            <person name="Denef V.J."/>
            <person name="McMahon K.D."/>
            <person name="Konstantinidis K.T."/>
            <person name="Eloe-Fadrosh E.A."/>
            <person name="Kyrpides N.C."/>
            <person name="Woyke T."/>
        </authorList>
    </citation>
    <scope>NUCLEOTIDE SEQUENCE</scope>
    <source>
        <strain evidence="11">GVMAG-M-3300018080-19</strain>
    </source>
</reference>
<dbReference type="InterPro" id="IPR010979">
    <property type="entry name" value="Ribosomal_uS13-like_H2TH"/>
</dbReference>
<dbReference type="GO" id="GO:0016829">
    <property type="term" value="F:lyase activity"/>
    <property type="evidence" value="ECO:0007669"/>
    <property type="project" value="UniProtKB-KW"/>
</dbReference>
<dbReference type="EMBL" id="MN739210">
    <property type="protein sequence ID" value="QHS93843.1"/>
    <property type="molecule type" value="Genomic_DNA"/>
</dbReference>
<dbReference type="Pfam" id="PF06831">
    <property type="entry name" value="H2TH"/>
    <property type="match status" value="1"/>
</dbReference>
<keyword evidence="3" id="KW-0227">DNA damage</keyword>
<sequence>MPEGPNIRKTAQAIRTFLAQRSDLVADVECGFAHLHMDGKVRFQGSEDGVQVHGKTLFLIFIHGLLEVHAGMTGTWTMGPVMEHHYTSYISFTFSCGNVLTFILADRIGKVNLYPGRTDPQGIVVERKWGPDIYTLERQALLKLFSSNRRSKISTLLMNQKFLAGIGNYLRSEILYVAGLHGDHRLVDLSYDQRVSLANAVHDVYRYYTDCPHPVHKVYRKSRDPDGHRVQETRVSGRSLFWVPEVQH</sequence>
<dbReference type="GO" id="GO:0005634">
    <property type="term" value="C:nucleus"/>
    <property type="evidence" value="ECO:0007669"/>
    <property type="project" value="TreeGrafter"/>
</dbReference>
<evidence type="ECO:0000256" key="6">
    <source>
        <dbReference type="ARBA" id="ARBA00023204"/>
    </source>
</evidence>
<dbReference type="Gene3D" id="3.20.190.10">
    <property type="entry name" value="MutM-like, N-terminal"/>
    <property type="match status" value="1"/>
</dbReference>
<dbReference type="GO" id="GO:0003684">
    <property type="term" value="F:damaged DNA binding"/>
    <property type="evidence" value="ECO:0007669"/>
    <property type="project" value="InterPro"/>
</dbReference>
<keyword evidence="7" id="KW-0456">Lyase</keyword>
<proteinExistence type="inferred from homology"/>
<evidence type="ECO:0000259" key="10">
    <source>
        <dbReference type="PROSITE" id="PS51068"/>
    </source>
</evidence>
<keyword evidence="4" id="KW-0378">Hydrolase</keyword>
<keyword evidence="5" id="KW-0238">DNA-binding</keyword>
<dbReference type="PANTHER" id="PTHR22993:SF9">
    <property type="entry name" value="FORMAMIDOPYRIMIDINE-DNA GLYCOSYLASE"/>
    <property type="match status" value="1"/>
</dbReference>
<dbReference type="SUPFAM" id="SSF46946">
    <property type="entry name" value="S13-like H2TH domain"/>
    <property type="match status" value="1"/>
</dbReference>
<dbReference type="PROSITE" id="PS51068">
    <property type="entry name" value="FPG_CAT"/>
    <property type="match status" value="1"/>
</dbReference>
<name>A0A6C0BRF0_9ZZZZ</name>
<dbReference type="GO" id="GO:0008534">
    <property type="term" value="F:oxidized purine nucleobase lesion DNA N-glycosylase activity"/>
    <property type="evidence" value="ECO:0007669"/>
    <property type="project" value="UniProtKB-EC"/>
</dbReference>
<protein>
    <recommendedName>
        <fullName evidence="10">Formamidopyrimidine-DNA glycosylase catalytic domain-containing protein</fullName>
    </recommendedName>
</protein>
<evidence type="ECO:0000256" key="1">
    <source>
        <dbReference type="ARBA" id="ARBA00001668"/>
    </source>
</evidence>
<evidence type="ECO:0000256" key="9">
    <source>
        <dbReference type="ARBA" id="ARBA00023295"/>
    </source>
</evidence>
<dbReference type="SMART" id="SM01232">
    <property type="entry name" value="H2TH"/>
    <property type="match status" value="1"/>
</dbReference>
<keyword evidence="9" id="KW-0326">Glycosidase</keyword>
<comment type="similarity">
    <text evidence="2">Belongs to the FPG family.</text>
</comment>